<organism evidence="1">
    <name type="scientific">mine drainage metagenome</name>
    <dbReference type="NCBI Taxonomy" id="410659"/>
    <lineage>
        <taxon>unclassified sequences</taxon>
        <taxon>metagenomes</taxon>
        <taxon>ecological metagenomes</taxon>
    </lineage>
</organism>
<comment type="caution">
    <text evidence="1">The sequence shown here is derived from an EMBL/GenBank/DDBJ whole genome shotgun (WGS) entry which is preliminary data.</text>
</comment>
<evidence type="ECO:0000313" key="1">
    <source>
        <dbReference type="EMBL" id="CBH95402.1"/>
    </source>
</evidence>
<protein>
    <submittedName>
        <fullName evidence="1">Uncharacterized protein</fullName>
    </submittedName>
</protein>
<dbReference type="EMBL" id="CABM01000005">
    <property type="protein sequence ID" value="CBH95402.1"/>
    <property type="molecule type" value="Genomic_DNA"/>
</dbReference>
<proteinExistence type="predicted"/>
<dbReference type="AlphaFoldDB" id="E6PKF1"/>
<gene>
    <name evidence="1" type="ORF">CARN2_0800</name>
</gene>
<sequence>MLGGDRATGGLNRNFCTTGNQDASNREIASNLARCKNFCSNHLIGNKARGLQAQQINLIALHQGKFGQTNFGLEFSGRRFETTLWQATLQGHLTAFEANFVVATGT</sequence>
<accession>E6PKF1</accession>
<reference evidence="1" key="1">
    <citation type="submission" date="2009-10" db="EMBL/GenBank/DDBJ databases">
        <title>Diversity of trophic interactions inside an arsenic-rich microbial ecosystem.</title>
        <authorList>
            <person name="Bertin P.N."/>
            <person name="Heinrich-Salmeron A."/>
            <person name="Pelletier E."/>
            <person name="Goulhen-Chollet F."/>
            <person name="Arsene-Ploetze F."/>
            <person name="Gallien S."/>
            <person name="Calteau A."/>
            <person name="Vallenet D."/>
            <person name="Casiot C."/>
            <person name="Chane-Woon-Ming B."/>
            <person name="Giloteaux L."/>
            <person name="Barakat M."/>
            <person name="Bonnefoy V."/>
            <person name="Bruneel O."/>
            <person name="Chandler M."/>
            <person name="Cleiss J."/>
            <person name="Duran R."/>
            <person name="Elbaz-Poulichet F."/>
            <person name="Fonknechten N."/>
            <person name="Lauga B."/>
            <person name="Mornico D."/>
            <person name="Ortet P."/>
            <person name="Schaeffer C."/>
            <person name="Siguier P."/>
            <person name="Alexander Thil Smith A."/>
            <person name="Van Dorsselaer A."/>
            <person name="Weissenbach J."/>
            <person name="Medigue C."/>
            <person name="Le Paslier D."/>
        </authorList>
    </citation>
    <scope>NUCLEOTIDE SEQUENCE</scope>
</reference>
<name>E6PKF1_9ZZZZ</name>